<feature type="non-terminal residue" evidence="2">
    <location>
        <position position="1"/>
    </location>
</feature>
<comment type="caution">
    <text evidence="2">The sequence shown here is derived from an EMBL/GenBank/DDBJ whole genome shotgun (WGS) entry which is preliminary data.</text>
</comment>
<dbReference type="Pfam" id="PF12146">
    <property type="entry name" value="Hydrolase_4"/>
    <property type="match status" value="1"/>
</dbReference>
<dbReference type="EMBL" id="DXFZ01000088">
    <property type="protein sequence ID" value="HIW96226.1"/>
    <property type="molecule type" value="Genomic_DNA"/>
</dbReference>
<evidence type="ECO:0000313" key="3">
    <source>
        <dbReference type="Proteomes" id="UP000824189"/>
    </source>
</evidence>
<reference evidence="2" key="1">
    <citation type="journal article" date="2021" name="PeerJ">
        <title>Extensive microbial diversity within the chicken gut microbiome revealed by metagenomics and culture.</title>
        <authorList>
            <person name="Gilroy R."/>
            <person name="Ravi A."/>
            <person name="Getino M."/>
            <person name="Pursley I."/>
            <person name="Horton D.L."/>
            <person name="Alikhan N.F."/>
            <person name="Baker D."/>
            <person name="Gharbi K."/>
            <person name="Hall N."/>
            <person name="Watson M."/>
            <person name="Adriaenssens E.M."/>
            <person name="Foster-Nyarko E."/>
            <person name="Jarju S."/>
            <person name="Secka A."/>
            <person name="Antonio M."/>
            <person name="Oren A."/>
            <person name="Chaudhuri R.R."/>
            <person name="La Ragione R."/>
            <person name="Hildebrand F."/>
            <person name="Pallen M.J."/>
        </authorList>
    </citation>
    <scope>NUCLEOTIDE SEQUENCE</scope>
    <source>
        <strain evidence="2">4376</strain>
    </source>
</reference>
<dbReference type="AlphaFoldDB" id="A0A9D1URE6"/>
<dbReference type="InterPro" id="IPR029058">
    <property type="entry name" value="AB_hydrolase_fold"/>
</dbReference>
<keyword evidence="2" id="KW-0378">Hydrolase</keyword>
<accession>A0A9D1URE6</accession>
<reference evidence="2" key="2">
    <citation type="submission" date="2021-04" db="EMBL/GenBank/DDBJ databases">
        <authorList>
            <person name="Gilroy R."/>
        </authorList>
    </citation>
    <scope>NUCLEOTIDE SEQUENCE</scope>
    <source>
        <strain evidence="2">4376</strain>
    </source>
</reference>
<feature type="domain" description="Serine aminopeptidase S33" evidence="1">
    <location>
        <begin position="3"/>
        <end position="267"/>
    </location>
</feature>
<gene>
    <name evidence="2" type="ORF">H9867_07070</name>
</gene>
<evidence type="ECO:0000259" key="1">
    <source>
        <dbReference type="Pfam" id="PF12146"/>
    </source>
</evidence>
<evidence type="ECO:0000313" key="2">
    <source>
        <dbReference type="EMBL" id="HIW96226.1"/>
    </source>
</evidence>
<dbReference type="Proteomes" id="UP000824189">
    <property type="component" value="Unassembled WGS sequence"/>
</dbReference>
<proteinExistence type="predicted"/>
<dbReference type="Gene3D" id="3.40.50.1820">
    <property type="entry name" value="alpha/beta hydrolase"/>
    <property type="match status" value="1"/>
</dbReference>
<organism evidence="2 3">
    <name type="scientific">Candidatus Corynebacterium gallistercoris</name>
    <dbReference type="NCBI Taxonomy" id="2838530"/>
    <lineage>
        <taxon>Bacteria</taxon>
        <taxon>Bacillati</taxon>
        <taxon>Actinomycetota</taxon>
        <taxon>Actinomycetes</taxon>
        <taxon>Mycobacteriales</taxon>
        <taxon>Corynebacteriaceae</taxon>
        <taxon>Corynebacterium</taxon>
    </lineage>
</organism>
<dbReference type="GO" id="GO:0016787">
    <property type="term" value="F:hydrolase activity"/>
    <property type="evidence" value="ECO:0007669"/>
    <property type="project" value="UniProtKB-KW"/>
</dbReference>
<name>A0A9D1URE6_9CORY</name>
<dbReference type="SUPFAM" id="SSF53474">
    <property type="entry name" value="alpha/beta-Hydrolases"/>
    <property type="match status" value="1"/>
</dbReference>
<sequence length="299" mass="33125">RPAMLFVHGMTDYFFQVHVAEHFTDAGYAVYGVDLRKCGRSWREGQTWHHVTDQSIYDEDLSVCLALLSTAHRAGVIPVGHSTGGLDVTGWLSRLCDAATDPAANPGAAALHSQVLAAVLNSPWLGLQFNAGMRFAINYVITAVAKANPTAPLPGGINPVYGRSLHVTEAGEWDYDLELKPLEPRPKFVSWLAGVAKEIKRVQSGRGQTGVPTLILTSDKHRFSTKLTEESYEADLILMPEQMWANARNVSPQTTVVVIDNAMHDVFLSRLPVRQRAFEETTRWLHDVRRFASFSKDNS</sequence>
<protein>
    <submittedName>
        <fullName evidence="2">Alpha/beta hydrolase</fullName>
    </submittedName>
</protein>
<dbReference type="InterPro" id="IPR022742">
    <property type="entry name" value="Hydrolase_4"/>
</dbReference>